<sequence>MKRNIKTTEKCGVASIGRAVTTLFLKSVCYTYILISLQPTRSLICILNEDEICRVRRAVVGQFNIKRIMINCFKYIHASREMAAHLTRRASAQYITTK</sequence>
<dbReference type="Proteomes" id="UP000235589">
    <property type="component" value="Chromosome"/>
</dbReference>
<evidence type="ECO:0000313" key="1">
    <source>
        <dbReference type="EMBL" id="AUO19033.1"/>
    </source>
</evidence>
<organism evidence="1 2">
    <name type="scientific">Monoglobus pectinilyticus</name>
    <dbReference type="NCBI Taxonomy" id="1981510"/>
    <lineage>
        <taxon>Bacteria</taxon>
        <taxon>Bacillati</taxon>
        <taxon>Bacillota</taxon>
        <taxon>Clostridia</taxon>
        <taxon>Monoglobales</taxon>
        <taxon>Monoglobaceae</taxon>
        <taxon>Monoglobus</taxon>
    </lineage>
</organism>
<dbReference type="KEGG" id="mpec:B9O19_00857"/>
<accession>A0A2K9P193</accession>
<dbReference type="EMBL" id="CP020991">
    <property type="protein sequence ID" value="AUO19033.1"/>
    <property type="molecule type" value="Genomic_DNA"/>
</dbReference>
<proteinExistence type="predicted"/>
<reference evidence="1 2" key="1">
    <citation type="submission" date="2017-04" db="EMBL/GenBank/DDBJ databases">
        <title>Monoglobus pectinilyticus 14 draft genome.</title>
        <authorList>
            <person name="Kim C."/>
            <person name="Rosendale D.I."/>
            <person name="Kelly W.J."/>
            <person name="Tannock G.W."/>
            <person name="Patchett M.L."/>
            <person name="Jordens J.Z."/>
        </authorList>
    </citation>
    <scope>NUCLEOTIDE SEQUENCE [LARGE SCALE GENOMIC DNA]</scope>
    <source>
        <strain evidence="1 2">14</strain>
    </source>
</reference>
<keyword evidence="2" id="KW-1185">Reference proteome</keyword>
<dbReference type="AlphaFoldDB" id="A0A2K9P193"/>
<gene>
    <name evidence="1" type="ORF">B9O19_00857</name>
</gene>
<protein>
    <submittedName>
        <fullName evidence="1">Uncharacterized protein</fullName>
    </submittedName>
</protein>
<evidence type="ECO:0000313" key="2">
    <source>
        <dbReference type="Proteomes" id="UP000235589"/>
    </source>
</evidence>
<name>A0A2K9P193_9FIRM</name>